<evidence type="ECO:0000259" key="4">
    <source>
        <dbReference type="Pfam" id="PF08241"/>
    </source>
</evidence>
<dbReference type="Pfam" id="PF08241">
    <property type="entry name" value="Methyltransf_11"/>
    <property type="match status" value="1"/>
</dbReference>
<dbReference type="CDD" id="cd02440">
    <property type="entry name" value="AdoMet_MTases"/>
    <property type="match status" value="1"/>
</dbReference>
<feature type="domain" description="Methyltransferase type 11" evidence="4">
    <location>
        <begin position="47"/>
        <end position="142"/>
    </location>
</feature>
<dbReference type="Gene3D" id="3.40.50.150">
    <property type="entry name" value="Vaccinia Virus protein VP39"/>
    <property type="match status" value="1"/>
</dbReference>
<protein>
    <submittedName>
        <fullName evidence="5">Ubiquinone/menaquinone biosynthesis C-methylase UbiE</fullName>
    </submittedName>
</protein>
<evidence type="ECO:0000256" key="3">
    <source>
        <dbReference type="ARBA" id="ARBA00022679"/>
    </source>
</evidence>
<keyword evidence="3" id="KW-0808">Transferase</keyword>
<dbReference type="OrthoDB" id="128362at2"/>
<keyword evidence="6" id="KW-1185">Reference proteome</keyword>
<evidence type="ECO:0000256" key="2">
    <source>
        <dbReference type="ARBA" id="ARBA00022603"/>
    </source>
</evidence>
<dbReference type="GO" id="GO:0008757">
    <property type="term" value="F:S-adenosylmethionine-dependent methyltransferase activity"/>
    <property type="evidence" value="ECO:0007669"/>
    <property type="project" value="InterPro"/>
</dbReference>
<proteinExistence type="inferred from homology"/>
<dbReference type="SUPFAM" id="SSF53335">
    <property type="entry name" value="S-adenosyl-L-methionine-dependent methyltransferases"/>
    <property type="match status" value="1"/>
</dbReference>
<dbReference type="InterPro" id="IPR013216">
    <property type="entry name" value="Methyltransf_11"/>
</dbReference>
<dbReference type="RefSeq" id="WP_050057833.1">
    <property type="nucleotide sequence ID" value="NZ_JACHEK010000001.1"/>
</dbReference>
<comment type="similarity">
    <text evidence="1">Belongs to the methyltransferase superfamily.</text>
</comment>
<reference evidence="5 6" key="1">
    <citation type="submission" date="2020-08" db="EMBL/GenBank/DDBJ databases">
        <title>Genomic Encyclopedia of Type Strains, Phase IV (KMG-IV): sequencing the most valuable type-strain genomes for metagenomic binning, comparative biology and taxonomic classification.</title>
        <authorList>
            <person name="Goeker M."/>
        </authorList>
    </citation>
    <scope>NUCLEOTIDE SEQUENCE [LARGE SCALE GENOMIC DNA]</scope>
    <source>
        <strain evidence="5 6">DSM 103733</strain>
    </source>
</reference>
<comment type="caution">
    <text evidence="5">The sequence shown here is derived from an EMBL/GenBank/DDBJ whole genome shotgun (WGS) entry which is preliminary data.</text>
</comment>
<dbReference type="GO" id="GO:0032259">
    <property type="term" value="P:methylation"/>
    <property type="evidence" value="ECO:0007669"/>
    <property type="project" value="UniProtKB-KW"/>
</dbReference>
<sequence length="251" mass="28105">MQNHTTKVGQQFGAVAEAYLSSRVHSQGADLEAVAEKLKQKPLGRVLDLGCGAGHLSFAAAPFAEAVVAYDLSPEMIEIVSREARQRGHNNLSVRTGQVEELPFEDRSFDWVLTRYSAHHWNDVLRALREARRVLRSDGGLILIDICAPEDPLLDTHLQTVELLRDGSHVRDYSLSNWSAMLAEAGFEIENYSPWKLPLDFKAWVDRMNTPSVFVEAIQALMRSAPKEVRSYFRVAEDGSFAPDSVLIEAR</sequence>
<dbReference type="EMBL" id="JACHEK010000001">
    <property type="protein sequence ID" value="MBB6142632.1"/>
    <property type="molecule type" value="Genomic_DNA"/>
</dbReference>
<name>A0A841JMM8_9BACT</name>
<dbReference type="Proteomes" id="UP000538666">
    <property type="component" value="Unassembled WGS sequence"/>
</dbReference>
<evidence type="ECO:0000313" key="5">
    <source>
        <dbReference type="EMBL" id="MBB6142632.1"/>
    </source>
</evidence>
<keyword evidence="2 5" id="KW-0489">Methyltransferase</keyword>
<organism evidence="5 6">
    <name type="scientific">Silvibacterium bohemicum</name>
    <dbReference type="NCBI Taxonomy" id="1577686"/>
    <lineage>
        <taxon>Bacteria</taxon>
        <taxon>Pseudomonadati</taxon>
        <taxon>Acidobacteriota</taxon>
        <taxon>Terriglobia</taxon>
        <taxon>Terriglobales</taxon>
        <taxon>Acidobacteriaceae</taxon>
        <taxon>Silvibacterium</taxon>
    </lineage>
</organism>
<evidence type="ECO:0000313" key="6">
    <source>
        <dbReference type="Proteomes" id="UP000538666"/>
    </source>
</evidence>
<dbReference type="PANTHER" id="PTHR44942">
    <property type="entry name" value="METHYLTRANSF_11 DOMAIN-CONTAINING PROTEIN"/>
    <property type="match status" value="1"/>
</dbReference>
<gene>
    <name evidence="5" type="ORF">HNQ77_000570</name>
</gene>
<dbReference type="InterPro" id="IPR029063">
    <property type="entry name" value="SAM-dependent_MTases_sf"/>
</dbReference>
<dbReference type="InterPro" id="IPR051052">
    <property type="entry name" value="Diverse_substrate_MTase"/>
</dbReference>
<dbReference type="AlphaFoldDB" id="A0A841JMM8"/>
<keyword evidence="5" id="KW-0830">Ubiquinone</keyword>
<accession>A0A841JMM8</accession>
<dbReference type="PANTHER" id="PTHR44942:SF4">
    <property type="entry name" value="METHYLTRANSFERASE TYPE 11 DOMAIN-CONTAINING PROTEIN"/>
    <property type="match status" value="1"/>
</dbReference>
<evidence type="ECO:0000256" key="1">
    <source>
        <dbReference type="ARBA" id="ARBA00008361"/>
    </source>
</evidence>